<dbReference type="OrthoDB" id="425894at2759"/>
<keyword evidence="1" id="KW-0812">Transmembrane</keyword>
<evidence type="ECO:0000256" key="1">
    <source>
        <dbReference type="SAM" id="Phobius"/>
    </source>
</evidence>
<keyword evidence="1" id="KW-1133">Transmembrane helix</keyword>
<accession>A0A812NZG8</accession>
<dbReference type="SUPFAM" id="SSF56399">
    <property type="entry name" value="ADP-ribosylation"/>
    <property type="match status" value="1"/>
</dbReference>
<protein>
    <recommendedName>
        <fullName evidence="4">PARP catalytic domain-containing protein</fullName>
    </recommendedName>
</protein>
<gene>
    <name evidence="2" type="ORF">SNEC2469_LOCUS8087</name>
</gene>
<dbReference type="EMBL" id="CAJNJA010013475">
    <property type="protein sequence ID" value="CAE7322004.1"/>
    <property type="molecule type" value="Genomic_DNA"/>
</dbReference>
<dbReference type="PANTHER" id="PTHR36542">
    <property type="entry name" value="GIG2-LIKE PROTEIN DRED-RELATED"/>
    <property type="match status" value="1"/>
</dbReference>
<feature type="transmembrane region" description="Helical" evidence="1">
    <location>
        <begin position="81"/>
        <end position="102"/>
    </location>
</feature>
<proteinExistence type="predicted"/>
<reference evidence="2" key="1">
    <citation type="submission" date="2021-02" db="EMBL/GenBank/DDBJ databases">
        <authorList>
            <person name="Dougan E. K."/>
            <person name="Rhodes N."/>
            <person name="Thang M."/>
            <person name="Chan C."/>
        </authorList>
    </citation>
    <scope>NUCLEOTIDE SEQUENCE</scope>
</reference>
<name>A0A812NZG8_9DINO</name>
<dbReference type="PANTHER" id="PTHR36542:SF2">
    <property type="entry name" value="GIG2-LIKE PROTEIN DRED-RELATED"/>
    <property type="match status" value="1"/>
</dbReference>
<dbReference type="GO" id="GO:0005737">
    <property type="term" value="C:cytoplasm"/>
    <property type="evidence" value="ECO:0007669"/>
    <property type="project" value="TreeGrafter"/>
</dbReference>
<keyword evidence="1" id="KW-0472">Membrane</keyword>
<evidence type="ECO:0000313" key="2">
    <source>
        <dbReference type="EMBL" id="CAE7322004.1"/>
    </source>
</evidence>
<feature type="transmembrane region" description="Helical" evidence="1">
    <location>
        <begin position="161"/>
        <end position="186"/>
    </location>
</feature>
<keyword evidence="3" id="KW-1185">Reference proteome</keyword>
<evidence type="ECO:0008006" key="4">
    <source>
        <dbReference type="Google" id="ProtNLM"/>
    </source>
</evidence>
<dbReference type="Proteomes" id="UP000601435">
    <property type="component" value="Unassembled WGS sequence"/>
</dbReference>
<dbReference type="Gene3D" id="3.90.175.10">
    <property type="entry name" value="Diphtheria Toxin, domain 1"/>
    <property type="match status" value="1"/>
</dbReference>
<organism evidence="2 3">
    <name type="scientific">Symbiodinium necroappetens</name>
    <dbReference type="NCBI Taxonomy" id="1628268"/>
    <lineage>
        <taxon>Eukaryota</taxon>
        <taxon>Sar</taxon>
        <taxon>Alveolata</taxon>
        <taxon>Dinophyceae</taxon>
        <taxon>Suessiales</taxon>
        <taxon>Symbiodiniaceae</taxon>
        <taxon>Symbiodinium</taxon>
    </lineage>
</organism>
<dbReference type="AlphaFoldDB" id="A0A812NZG8"/>
<comment type="caution">
    <text evidence="2">The sequence shown here is derived from an EMBL/GenBank/DDBJ whole genome shotgun (WGS) entry which is preliminary data.</text>
</comment>
<feature type="transmembrane region" description="Helical" evidence="1">
    <location>
        <begin position="198"/>
        <end position="220"/>
    </location>
</feature>
<evidence type="ECO:0000313" key="3">
    <source>
        <dbReference type="Proteomes" id="UP000601435"/>
    </source>
</evidence>
<sequence>MQWHGKNFFNGRLRRLCVLLGRCWVWMCLRLLLLVGPWRYCWACEDLDVLRPYYPEMDVQFDGLLPLPICLNKLPTRVPYVVVPLVHLVLWLTDLLMVPLYLEKKPGSVGPFRVLRPLLTSSRSVLDESLRLQPWQAATVMARSHADSIIQRTKAPVAVKYLLIAHYLLLCGFYFFAWVWVGAFVLVKLVLFSGMLRFLFFGLLFFGFFVVAGACPVAMVKAVSHCAAKRREPPSSMTEIRAYHGTTIENAESIRKQGFRASSTGMLGRGVYVSRDINKVLAYGGHNGVILELRVVLGRVCVVDHQGHEYQRLWHGSYDTAWVPAKCGMVGSGVEEGCIANPECVKLVRVWQKHPSHLMVLMVYELLRLALDACMYCGQLCKIPRGGESQPELNQPMPRPDLEVMMPRMAPPRHTTCLDMEHFKSFTHTTVPPPLFHKIKRG</sequence>